<dbReference type="PANTHER" id="PTHR44051:SF8">
    <property type="entry name" value="GLUTATHIONE S-TRANSFERASE GSTA"/>
    <property type="match status" value="1"/>
</dbReference>
<dbReference type="Pfam" id="PF00043">
    <property type="entry name" value="GST_C"/>
    <property type="match status" value="1"/>
</dbReference>
<dbReference type="CDD" id="cd03048">
    <property type="entry name" value="GST_N_Ure2p_like"/>
    <property type="match status" value="1"/>
</dbReference>
<evidence type="ECO:0000313" key="4">
    <source>
        <dbReference type="Proteomes" id="UP000183407"/>
    </source>
</evidence>
<feature type="domain" description="GST C-terminal" evidence="2">
    <location>
        <begin position="89"/>
        <end position="226"/>
    </location>
</feature>
<dbReference type="EMBL" id="FNTL01000005">
    <property type="protein sequence ID" value="SEE83625.1"/>
    <property type="molecule type" value="Genomic_DNA"/>
</dbReference>
<keyword evidence="3" id="KW-0808">Transferase</keyword>
<reference evidence="4" key="1">
    <citation type="submission" date="2016-10" db="EMBL/GenBank/DDBJ databases">
        <authorList>
            <person name="Varghese N."/>
        </authorList>
    </citation>
    <scope>NUCLEOTIDE SEQUENCE [LARGE SCALE GENOMIC DNA]</scope>
    <source>
        <strain evidence="4">DSM 44719</strain>
    </source>
</reference>
<sequence length="233" mass="26267">MIDLYYYTSPNVRKVLIALEELGLDYQIVWTDISEGDQFESEYVEINPNSKVPAIVDHDGPGGRRLAIFESGAILLYLAEKTGRLLPEDPIARQEVLCWLFWQVANQGPMAGQAAHFVSHAPKQGIDNPYARNRYAGEVARLYRVMDDRLGDREYLAGEYSIADIAAFPWTRVAAGHGIDVADYPNVKAWADRISARPAAKVRISDPREEKARNHVYTAEQFKTLFRPEGSQP</sequence>
<evidence type="ECO:0000259" key="1">
    <source>
        <dbReference type="PROSITE" id="PS50404"/>
    </source>
</evidence>
<organism evidence="3 4">
    <name type="scientific">Rhodococcus jostii</name>
    <dbReference type="NCBI Taxonomy" id="132919"/>
    <lineage>
        <taxon>Bacteria</taxon>
        <taxon>Bacillati</taxon>
        <taxon>Actinomycetota</taxon>
        <taxon>Actinomycetes</taxon>
        <taxon>Mycobacteriales</taxon>
        <taxon>Nocardiaceae</taxon>
        <taxon>Rhodococcus</taxon>
    </lineage>
</organism>
<evidence type="ECO:0000259" key="2">
    <source>
        <dbReference type="PROSITE" id="PS50405"/>
    </source>
</evidence>
<dbReference type="SUPFAM" id="SSF52833">
    <property type="entry name" value="Thioredoxin-like"/>
    <property type="match status" value="1"/>
</dbReference>
<dbReference type="GO" id="GO:0016740">
    <property type="term" value="F:transferase activity"/>
    <property type="evidence" value="ECO:0007669"/>
    <property type="project" value="UniProtKB-KW"/>
</dbReference>
<dbReference type="Gene3D" id="3.40.30.10">
    <property type="entry name" value="Glutaredoxin"/>
    <property type="match status" value="1"/>
</dbReference>
<feature type="domain" description="GST N-terminal" evidence="1">
    <location>
        <begin position="1"/>
        <end position="86"/>
    </location>
</feature>
<dbReference type="Gene3D" id="1.20.1050.10">
    <property type="match status" value="1"/>
</dbReference>
<evidence type="ECO:0000313" key="3">
    <source>
        <dbReference type="EMBL" id="SEE83625.1"/>
    </source>
</evidence>
<dbReference type="InterPro" id="IPR004046">
    <property type="entry name" value="GST_C"/>
</dbReference>
<dbReference type="OrthoDB" id="9770408at2"/>
<dbReference type="PANTHER" id="PTHR44051">
    <property type="entry name" value="GLUTATHIONE S-TRANSFERASE-RELATED"/>
    <property type="match status" value="1"/>
</dbReference>
<dbReference type="Pfam" id="PF13409">
    <property type="entry name" value="GST_N_2"/>
    <property type="match status" value="1"/>
</dbReference>
<dbReference type="InterPro" id="IPR036282">
    <property type="entry name" value="Glutathione-S-Trfase_C_sf"/>
</dbReference>
<gene>
    <name evidence="3" type="ORF">SAMN04490220_8617</name>
</gene>
<dbReference type="InterPro" id="IPR040079">
    <property type="entry name" value="Glutathione_S-Trfase"/>
</dbReference>
<dbReference type="InterPro" id="IPR010987">
    <property type="entry name" value="Glutathione-S-Trfase_C-like"/>
</dbReference>
<dbReference type="Proteomes" id="UP000183407">
    <property type="component" value="Unassembled WGS sequence"/>
</dbReference>
<dbReference type="CDD" id="cd03178">
    <property type="entry name" value="GST_C_Ure2p_like"/>
    <property type="match status" value="1"/>
</dbReference>
<name>A0A1H5M2X3_RHOJO</name>
<dbReference type="PROSITE" id="PS50405">
    <property type="entry name" value="GST_CTER"/>
    <property type="match status" value="1"/>
</dbReference>
<dbReference type="SFLD" id="SFLDG01151">
    <property type="entry name" value="Main.2:_Nu-like"/>
    <property type="match status" value="1"/>
</dbReference>
<accession>A0A1H5M2X3</accession>
<proteinExistence type="predicted"/>
<dbReference type="SFLD" id="SFLDS00019">
    <property type="entry name" value="Glutathione_Transferase_(cytos"/>
    <property type="match status" value="1"/>
</dbReference>
<dbReference type="AlphaFoldDB" id="A0A1H5M2X3"/>
<protein>
    <submittedName>
        <fullName evidence="3">Glutathione S-transferase</fullName>
    </submittedName>
</protein>
<dbReference type="SFLD" id="SFLDG00358">
    <property type="entry name" value="Main_(cytGST)"/>
    <property type="match status" value="1"/>
</dbReference>
<dbReference type="SUPFAM" id="SSF47616">
    <property type="entry name" value="GST C-terminal domain-like"/>
    <property type="match status" value="1"/>
</dbReference>
<dbReference type="PROSITE" id="PS50404">
    <property type="entry name" value="GST_NTER"/>
    <property type="match status" value="1"/>
</dbReference>
<dbReference type="InterPro" id="IPR004045">
    <property type="entry name" value="Glutathione_S-Trfase_N"/>
</dbReference>
<dbReference type="InterPro" id="IPR036249">
    <property type="entry name" value="Thioredoxin-like_sf"/>
</dbReference>
<dbReference type="RefSeq" id="WP_073361528.1">
    <property type="nucleotide sequence ID" value="NZ_FNTL01000005.1"/>
</dbReference>